<evidence type="ECO:0000313" key="4">
    <source>
        <dbReference type="Proteomes" id="UP000236520"/>
    </source>
</evidence>
<organism evidence="2 5">
    <name type="scientific">Streptomyces malaysiensis</name>
    <dbReference type="NCBI Taxonomy" id="92644"/>
    <lineage>
        <taxon>Bacteria</taxon>
        <taxon>Bacillati</taxon>
        <taxon>Actinomycetota</taxon>
        <taxon>Actinomycetes</taxon>
        <taxon>Kitasatosporales</taxon>
        <taxon>Streptomycetaceae</taxon>
        <taxon>Streptomyces</taxon>
        <taxon>Streptomyces violaceusniger group</taxon>
    </lineage>
</organism>
<dbReference type="GeneID" id="303181345"/>
<dbReference type="Pfam" id="PF19621">
    <property type="entry name" value="DUF6126"/>
    <property type="match status" value="1"/>
</dbReference>
<dbReference type="AlphaFoldDB" id="A0A291SKM6"/>
<gene>
    <name evidence="2" type="ORF">SMALB_1800</name>
    <name evidence="3" type="ORF">SMF913_11899</name>
</gene>
<comment type="caution">
    <text evidence="2">The sequence shown here is derived from an EMBL/GenBank/DDBJ whole genome shotgun (WGS) entry which is preliminary data.</text>
</comment>
<evidence type="ECO:0000256" key="1">
    <source>
        <dbReference type="SAM" id="Phobius"/>
    </source>
</evidence>
<keyword evidence="4" id="KW-1185">Reference proteome</keyword>
<dbReference type="Proteomes" id="UP000236520">
    <property type="component" value="Unassembled WGS sequence"/>
</dbReference>
<dbReference type="EMBL" id="JAALLH010000001">
    <property type="protein sequence ID" value="NIY63855.1"/>
    <property type="molecule type" value="Genomic_DNA"/>
</dbReference>
<proteinExistence type="predicted"/>
<sequence length="51" mass="5772">MSETEKAGTGPDDESWKERGIKLRVFIYVFATHIIAGFVILLFYVGDHANK</sequence>
<feature type="transmembrane region" description="Helical" evidence="1">
    <location>
        <begin position="25"/>
        <end position="45"/>
    </location>
</feature>
<keyword evidence="1" id="KW-0472">Membrane</keyword>
<evidence type="ECO:0000313" key="2">
    <source>
        <dbReference type="EMBL" id="NIY63855.1"/>
    </source>
</evidence>
<dbReference type="InterPro" id="IPR046129">
    <property type="entry name" value="DUF6126"/>
</dbReference>
<reference evidence="2 5" key="2">
    <citation type="submission" date="2020-02" db="EMBL/GenBank/DDBJ databases">
        <title>Streptomyces malaysiensis DSM14702 (JHCC583434, PFL_A843) Genome sequencing and assembly.</title>
        <authorList>
            <person name="Samborskyy M."/>
        </authorList>
    </citation>
    <scope>NUCLEOTIDE SEQUENCE [LARGE SCALE GENOMIC DNA]</scope>
    <source>
        <strain evidence="2 5">DSM 14702</strain>
    </source>
</reference>
<dbReference type="EMBL" id="LJIW01000001">
    <property type="protein sequence ID" value="PNG95874.1"/>
    <property type="molecule type" value="Genomic_DNA"/>
</dbReference>
<dbReference type="Proteomes" id="UP000536624">
    <property type="component" value="Unassembled WGS sequence"/>
</dbReference>
<protein>
    <recommendedName>
        <fullName evidence="6">Small hydrophobic protein</fullName>
    </recommendedName>
</protein>
<accession>A0A291SKM6</accession>
<keyword evidence="1" id="KW-1133">Transmembrane helix</keyword>
<name>A0A291SKM6_STRMQ</name>
<dbReference type="KEGG" id="smal:SMALA_1163"/>
<evidence type="ECO:0008006" key="6">
    <source>
        <dbReference type="Google" id="ProtNLM"/>
    </source>
</evidence>
<reference evidence="3 4" key="1">
    <citation type="submission" date="2015-09" db="EMBL/GenBank/DDBJ databases">
        <title>Genome sequence, genome mining and natural product profiling of a biocontrol bacterium Streptomyces malaysiensis F913.</title>
        <authorList>
            <person name="Xu Y."/>
            <person name="Wei J."/>
            <person name="Xie J."/>
            <person name="Li T."/>
            <person name="Zhou Z."/>
        </authorList>
    </citation>
    <scope>NUCLEOTIDE SEQUENCE [LARGE SCALE GENOMIC DNA]</scope>
    <source>
        <strain evidence="3 4">F913</strain>
    </source>
</reference>
<evidence type="ECO:0000313" key="5">
    <source>
        <dbReference type="Proteomes" id="UP000536624"/>
    </source>
</evidence>
<keyword evidence="1" id="KW-0812">Transmembrane</keyword>
<dbReference type="RefSeq" id="WP_167459895.1">
    <property type="nucleotide sequence ID" value="NZ_BAAAHF010000006.1"/>
</dbReference>
<evidence type="ECO:0000313" key="3">
    <source>
        <dbReference type="EMBL" id="PNG95874.1"/>
    </source>
</evidence>